<proteinExistence type="predicted"/>
<evidence type="ECO:0000256" key="7">
    <source>
        <dbReference type="SAM" id="Phobius"/>
    </source>
</evidence>
<organism evidence="9 10">
    <name type="scientific">Fervidobacterium gondwanense DSM 13020</name>
    <dbReference type="NCBI Taxonomy" id="1121883"/>
    <lineage>
        <taxon>Bacteria</taxon>
        <taxon>Thermotogati</taxon>
        <taxon>Thermotogota</taxon>
        <taxon>Thermotogae</taxon>
        <taxon>Thermotogales</taxon>
        <taxon>Fervidobacteriaceae</taxon>
        <taxon>Fervidobacterium</taxon>
    </lineage>
</organism>
<dbReference type="InterPro" id="IPR004681">
    <property type="entry name" value="TRAP_DctM"/>
</dbReference>
<evidence type="ECO:0000256" key="4">
    <source>
        <dbReference type="ARBA" id="ARBA00022692"/>
    </source>
</evidence>
<evidence type="ECO:0000313" key="9">
    <source>
        <dbReference type="EMBL" id="SHN49013.1"/>
    </source>
</evidence>
<dbReference type="RefSeq" id="WP_072757206.1">
    <property type="nucleotide sequence ID" value="NZ_FRDJ01000001.1"/>
</dbReference>
<feature type="transmembrane region" description="Helical" evidence="7">
    <location>
        <begin position="132"/>
        <end position="157"/>
    </location>
</feature>
<protein>
    <submittedName>
        <fullName evidence="9">TRAP transporter, DctM subunit</fullName>
    </submittedName>
</protein>
<sequence length="428" mass="46285">MTFSILAFVILMLMGMPIAFVIGISGVIWFLQQPYLPKVIPIQLALSQTQSFALLAIPLFVIAGNIMNSAGVTKKLFDFAGVLVGHMHGGLAQISAVLSALMGGVSGSSIADAAMETRMLGPEMLKRGYPKGFAVAVNVWTSLVVPIIPPGIAFILYGSIAQVSIGRLFAAGILPGLILTVVYMIVIWISAMRLKLKPEREKRAAATEVLRSLRANIWSLVFPFLLIVGLRGGIFTPSEVGALAIFYGIAIGMLVYKEMNLKKFFTETLDNSLGDIGSIMAILMMSQVFTYGLVWERIPEKLSNILLNVTDSKVLLMVLISFFLVFLGLFLDATAMILMLTPVFYPVAQVLGINPIHFALVFILSAAMGNQTPPVGASMYAGCSVLDASIEEYTKASIPFLISTILVILLLILIPHLTLIVPNLIFGR</sequence>
<keyword evidence="4 7" id="KW-0812">Transmembrane</keyword>
<feature type="transmembrane region" description="Helical" evidence="7">
    <location>
        <begin position="240"/>
        <end position="256"/>
    </location>
</feature>
<keyword evidence="5 7" id="KW-1133">Transmembrane helix</keyword>
<keyword evidence="10" id="KW-1185">Reference proteome</keyword>
<feature type="transmembrane region" description="Helical" evidence="7">
    <location>
        <begin position="52"/>
        <end position="71"/>
    </location>
</feature>
<dbReference type="AlphaFoldDB" id="A0A1M7RRV6"/>
<keyword evidence="3" id="KW-0997">Cell inner membrane</keyword>
<accession>A0A1M7RRV6</accession>
<feature type="transmembrane region" description="Helical" evidence="7">
    <location>
        <begin position="343"/>
        <end position="368"/>
    </location>
</feature>
<comment type="subcellular location">
    <subcellularLocation>
        <location evidence="1">Cell inner membrane</location>
        <topology evidence="1">Multi-pass membrane protein</topology>
    </subcellularLocation>
</comment>
<feature type="transmembrane region" description="Helical" evidence="7">
    <location>
        <begin position="215"/>
        <end position="234"/>
    </location>
</feature>
<feature type="transmembrane region" description="Helical" evidence="7">
    <location>
        <begin position="400"/>
        <end position="426"/>
    </location>
</feature>
<dbReference type="GO" id="GO:0005886">
    <property type="term" value="C:plasma membrane"/>
    <property type="evidence" value="ECO:0007669"/>
    <property type="project" value="UniProtKB-SubCell"/>
</dbReference>
<evidence type="ECO:0000256" key="6">
    <source>
        <dbReference type="ARBA" id="ARBA00023136"/>
    </source>
</evidence>
<feature type="transmembrane region" description="Helical" evidence="7">
    <location>
        <begin position="276"/>
        <end position="294"/>
    </location>
</feature>
<feature type="transmembrane region" description="Helical" evidence="7">
    <location>
        <begin position="169"/>
        <end position="194"/>
    </location>
</feature>
<feature type="domain" description="TRAP C4-dicarboxylate transport system permease DctM subunit" evidence="8">
    <location>
        <begin position="6"/>
        <end position="416"/>
    </location>
</feature>
<evidence type="ECO:0000313" key="10">
    <source>
        <dbReference type="Proteomes" id="UP000184207"/>
    </source>
</evidence>
<dbReference type="EMBL" id="FRDJ01000001">
    <property type="protein sequence ID" value="SHN49013.1"/>
    <property type="molecule type" value="Genomic_DNA"/>
</dbReference>
<keyword evidence="2" id="KW-1003">Cell membrane</keyword>
<dbReference type="Pfam" id="PF06808">
    <property type="entry name" value="DctM"/>
    <property type="match status" value="1"/>
</dbReference>
<dbReference type="NCBIfam" id="TIGR00786">
    <property type="entry name" value="dctM"/>
    <property type="match status" value="1"/>
</dbReference>
<dbReference type="PIRSF" id="PIRSF006066">
    <property type="entry name" value="HI0050"/>
    <property type="match status" value="1"/>
</dbReference>
<evidence type="ECO:0000256" key="2">
    <source>
        <dbReference type="ARBA" id="ARBA00022475"/>
    </source>
</evidence>
<evidence type="ECO:0000256" key="3">
    <source>
        <dbReference type="ARBA" id="ARBA00022519"/>
    </source>
</evidence>
<dbReference type="PANTHER" id="PTHR33362">
    <property type="entry name" value="SIALIC ACID TRAP TRANSPORTER PERMEASE PROTEIN SIAT-RELATED"/>
    <property type="match status" value="1"/>
</dbReference>
<dbReference type="InterPro" id="IPR010656">
    <property type="entry name" value="DctM"/>
</dbReference>
<dbReference type="Proteomes" id="UP000184207">
    <property type="component" value="Unassembled WGS sequence"/>
</dbReference>
<dbReference type="GO" id="GO:0022857">
    <property type="term" value="F:transmembrane transporter activity"/>
    <property type="evidence" value="ECO:0007669"/>
    <property type="project" value="TreeGrafter"/>
</dbReference>
<evidence type="ECO:0000256" key="1">
    <source>
        <dbReference type="ARBA" id="ARBA00004429"/>
    </source>
</evidence>
<dbReference type="STRING" id="1121883.SAMN02745226_00085"/>
<dbReference type="OrthoDB" id="9785600at2"/>
<dbReference type="PANTHER" id="PTHR33362:SF4">
    <property type="entry name" value="2,3-DIKETO-L-GULONATE TRAP TRANSPORTER LARGE PERMEASE PROTEIN YIAN"/>
    <property type="match status" value="1"/>
</dbReference>
<feature type="transmembrane region" description="Helical" evidence="7">
    <location>
        <begin position="314"/>
        <end position="331"/>
    </location>
</feature>
<feature type="transmembrane region" description="Helical" evidence="7">
    <location>
        <begin position="6"/>
        <end position="31"/>
    </location>
</feature>
<gene>
    <name evidence="9" type="ORF">SAMN02745226_00085</name>
</gene>
<reference evidence="10" key="1">
    <citation type="submission" date="2016-12" db="EMBL/GenBank/DDBJ databases">
        <authorList>
            <person name="Varghese N."/>
            <person name="Submissions S."/>
        </authorList>
    </citation>
    <scope>NUCLEOTIDE SEQUENCE [LARGE SCALE GENOMIC DNA]</scope>
    <source>
        <strain evidence="10">DSM 13020</strain>
    </source>
</reference>
<name>A0A1M7RRV6_FERGO</name>
<keyword evidence="6 7" id="KW-0472">Membrane</keyword>
<evidence type="ECO:0000259" key="8">
    <source>
        <dbReference type="Pfam" id="PF06808"/>
    </source>
</evidence>
<evidence type="ECO:0000256" key="5">
    <source>
        <dbReference type="ARBA" id="ARBA00022989"/>
    </source>
</evidence>